<dbReference type="Pfam" id="PF08386">
    <property type="entry name" value="Abhydrolase_4"/>
    <property type="match status" value="1"/>
</dbReference>
<evidence type="ECO:0000256" key="3">
    <source>
        <dbReference type="SAM" id="SignalP"/>
    </source>
</evidence>
<proteinExistence type="inferred from homology"/>
<name>A0A9P9DUH0_9PLEO</name>
<dbReference type="OrthoDB" id="425534at2759"/>
<dbReference type="SUPFAM" id="SSF53474">
    <property type="entry name" value="alpha/beta-Hydrolases"/>
    <property type="match status" value="1"/>
</dbReference>
<feature type="chain" id="PRO_5040229947" evidence="3">
    <location>
        <begin position="21"/>
        <end position="571"/>
    </location>
</feature>
<comment type="similarity">
    <text evidence="1">Belongs to the peptidase S33 family.</text>
</comment>
<keyword evidence="3" id="KW-0732">Signal</keyword>
<evidence type="ECO:0000256" key="2">
    <source>
        <dbReference type="ARBA" id="ARBA00022801"/>
    </source>
</evidence>
<evidence type="ECO:0000256" key="1">
    <source>
        <dbReference type="ARBA" id="ARBA00010088"/>
    </source>
</evidence>
<dbReference type="PANTHER" id="PTHR43248">
    <property type="entry name" value="2-SUCCINYL-6-HYDROXY-2,4-CYCLOHEXADIENE-1-CARBOXYLATE SYNTHASE"/>
    <property type="match status" value="1"/>
</dbReference>
<evidence type="ECO:0000259" key="4">
    <source>
        <dbReference type="Pfam" id="PF08386"/>
    </source>
</evidence>
<accession>A0A9P9DUH0</accession>
<evidence type="ECO:0000313" key="5">
    <source>
        <dbReference type="EMBL" id="KAH7125247.1"/>
    </source>
</evidence>
<reference evidence="5" key="1">
    <citation type="journal article" date="2021" name="Nat. Commun.">
        <title>Genetic determinants of endophytism in the Arabidopsis root mycobiome.</title>
        <authorList>
            <person name="Mesny F."/>
            <person name="Miyauchi S."/>
            <person name="Thiergart T."/>
            <person name="Pickel B."/>
            <person name="Atanasova L."/>
            <person name="Karlsson M."/>
            <person name="Huettel B."/>
            <person name="Barry K.W."/>
            <person name="Haridas S."/>
            <person name="Chen C."/>
            <person name="Bauer D."/>
            <person name="Andreopoulos W."/>
            <person name="Pangilinan J."/>
            <person name="LaButti K."/>
            <person name="Riley R."/>
            <person name="Lipzen A."/>
            <person name="Clum A."/>
            <person name="Drula E."/>
            <person name="Henrissat B."/>
            <person name="Kohler A."/>
            <person name="Grigoriev I.V."/>
            <person name="Martin F.M."/>
            <person name="Hacquard S."/>
        </authorList>
    </citation>
    <scope>NUCLEOTIDE SEQUENCE</scope>
    <source>
        <strain evidence="5">MPI-CAGE-CH-0243</strain>
    </source>
</reference>
<gene>
    <name evidence="5" type="ORF">B0J11DRAFT_300397</name>
</gene>
<dbReference type="PANTHER" id="PTHR43248:SF25">
    <property type="entry name" value="AB HYDROLASE-1 DOMAIN-CONTAINING PROTEIN-RELATED"/>
    <property type="match status" value="1"/>
</dbReference>
<dbReference type="InterPro" id="IPR029058">
    <property type="entry name" value="AB_hydrolase_fold"/>
</dbReference>
<comment type="caution">
    <text evidence="5">The sequence shown here is derived from an EMBL/GenBank/DDBJ whole genome shotgun (WGS) entry which is preliminary data.</text>
</comment>
<organism evidence="5 6">
    <name type="scientific">Dendryphion nanum</name>
    <dbReference type="NCBI Taxonomy" id="256645"/>
    <lineage>
        <taxon>Eukaryota</taxon>
        <taxon>Fungi</taxon>
        <taxon>Dikarya</taxon>
        <taxon>Ascomycota</taxon>
        <taxon>Pezizomycotina</taxon>
        <taxon>Dothideomycetes</taxon>
        <taxon>Pleosporomycetidae</taxon>
        <taxon>Pleosporales</taxon>
        <taxon>Torulaceae</taxon>
        <taxon>Dendryphion</taxon>
    </lineage>
</organism>
<feature type="signal peptide" evidence="3">
    <location>
        <begin position="1"/>
        <end position="20"/>
    </location>
</feature>
<dbReference type="InterPro" id="IPR013595">
    <property type="entry name" value="Pept_S33_TAP-like_C"/>
</dbReference>
<dbReference type="AlphaFoldDB" id="A0A9P9DUH0"/>
<keyword evidence="6" id="KW-1185">Reference proteome</keyword>
<feature type="domain" description="Peptidase S33 tripeptidyl aminopeptidase-like C-terminal" evidence="4">
    <location>
        <begin position="438"/>
        <end position="542"/>
    </location>
</feature>
<protein>
    <submittedName>
        <fullName evidence="5">TAP-like protein-domain-containing protein</fullName>
    </submittedName>
</protein>
<dbReference type="Proteomes" id="UP000700596">
    <property type="component" value="Unassembled WGS sequence"/>
</dbReference>
<dbReference type="GO" id="GO:0016787">
    <property type="term" value="F:hydrolase activity"/>
    <property type="evidence" value="ECO:0007669"/>
    <property type="project" value="UniProtKB-KW"/>
</dbReference>
<sequence>MKYSTGVSVATLALLSSVSANPILKHRQSRTNGSMVYDFTTLTSSTELNWTPCFNQFTCALLKVPLDYEEPGVGTTDIAFIKWSTNATNSSTQDILINPGGPGGSGVDFVMSGISIIQRYVGTAHNIIGFDPRSVNNSGPDISCFPGKEGTQRFYDEDLRRPVDINNTRSLGETFARAGAVGDWCSRVNPRNSSARYVNTVATATDMLTFVEAAAVARGEDKEKAKLSYFGISYGTVLGSTFAALFPDRIERMILDAVVDLEDYYEGKWANNLPDADGAVRTFFKACHEGGNSSCPLWANSPEGVEKRFNAIFSDLTENPIPVSAVLNTNTPTIVTIDDLKAFIGQAAYAPADLFPILANILADLEKRDGDSLKTWSGSAADADADSCSNNTARWRGVDYEPRYYIACNDANNRFNLSTLANYTDYSRQQYKQSQYLGELWAAGTSVICRQLVVNPPESQIFPATFPNINSTSTPILFVGNTLDPVTPLRHAKKMQGRFAGAGLLTQDSPGHAALAARSACTSRYLQDYIRSGSLPPEGTVCKVEQVAFQASGRSTNGTTVTLRKRHTVGL</sequence>
<keyword evidence="2" id="KW-0378">Hydrolase</keyword>
<dbReference type="EMBL" id="JAGMWT010000007">
    <property type="protein sequence ID" value="KAH7125247.1"/>
    <property type="molecule type" value="Genomic_DNA"/>
</dbReference>
<evidence type="ECO:0000313" key="6">
    <source>
        <dbReference type="Proteomes" id="UP000700596"/>
    </source>
</evidence>
<dbReference type="Gene3D" id="3.40.50.1820">
    <property type="entry name" value="alpha/beta hydrolase"/>
    <property type="match status" value="1"/>
</dbReference>
<dbReference type="InterPro" id="IPR051601">
    <property type="entry name" value="Serine_prot/Carboxylest_S33"/>
</dbReference>